<dbReference type="GO" id="GO:0008270">
    <property type="term" value="F:zinc ion binding"/>
    <property type="evidence" value="ECO:0007669"/>
    <property type="project" value="InterPro"/>
</dbReference>
<feature type="region of interest" description="Disordered" evidence="4">
    <location>
        <begin position="596"/>
        <end position="624"/>
    </location>
</feature>
<protein>
    <recommendedName>
        <fullName evidence="5">Zn(2)-C6 fungal-type domain-containing protein</fullName>
    </recommendedName>
</protein>
<evidence type="ECO:0000256" key="3">
    <source>
        <dbReference type="ARBA" id="ARBA00023242"/>
    </source>
</evidence>
<dbReference type="PANTHER" id="PTHR23416:SF76">
    <property type="entry name" value="ZN(II)2CYS6 TRANSCRIPTION FACTOR (EUROFUNG)"/>
    <property type="match status" value="1"/>
</dbReference>
<feature type="region of interest" description="Disordered" evidence="4">
    <location>
        <begin position="1"/>
        <end position="41"/>
    </location>
</feature>
<dbReference type="PROSITE" id="PS00463">
    <property type="entry name" value="ZN2_CY6_FUNGAL_1"/>
    <property type="match status" value="1"/>
</dbReference>
<feature type="region of interest" description="Disordered" evidence="4">
    <location>
        <begin position="777"/>
        <end position="801"/>
    </location>
</feature>
<keyword evidence="2" id="KW-0808">Transferase</keyword>
<dbReference type="Pfam" id="PF12464">
    <property type="entry name" value="Mac"/>
    <property type="match status" value="1"/>
</dbReference>
<keyword evidence="3" id="KW-0539">Nucleus</keyword>
<feature type="compositionally biased region" description="Basic residues" evidence="4">
    <location>
        <begin position="7"/>
        <end position="25"/>
    </location>
</feature>
<dbReference type="RefSeq" id="XP_043168594.1">
    <property type="nucleotide sequence ID" value="XM_043312659.1"/>
</dbReference>
<evidence type="ECO:0000256" key="4">
    <source>
        <dbReference type="SAM" id="MobiDB-lite"/>
    </source>
</evidence>
<name>A0A8J2N5R1_9PLEO</name>
<dbReference type="InterPro" id="IPR051159">
    <property type="entry name" value="Hexapeptide_acetyltransf"/>
</dbReference>
<feature type="compositionally biased region" description="Polar residues" evidence="4">
    <location>
        <begin position="144"/>
        <end position="153"/>
    </location>
</feature>
<organism evidence="6 7">
    <name type="scientific">Alternaria atra</name>
    <dbReference type="NCBI Taxonomy" id="119953"/>
    <lineage>
        <taxon>Eukaryota</taxon>
        <taxon>Fungi</taxon>
        <taxon>Dikarya</taxon>
        <taxon>Ascomycota</taxon>
        <taxon>Pezizomycotina</taxon>
        <taxon>Dothideomycetes</taxon>
        <taxon>Pleosporomycetidae</taxon>
        <taxon>Pleosporales</taxon>
        <taxon>Pleosporineae</taxon>
        <taxon>Pleosporaceae</taxon>
        <taxon>Alternaria</taxon>
        <taxon>Alternaria sect. Ulocladioides</taxon>
    </lineage>
</organism>
<evidence type="ECO:0000256" key="2">
    <source>
        <dbReference type="ARBA" id="ARBA00022679"/>
    </source>
</evidence>
<dbReference type="SUPFAM" id="SSF51161">
    <property type="entry name" value="Trimeric LpxA-like enzymes"/>
    <property type="match status" value="1"/>
</dbReference>
<dbReference type="GO" id="GO:0000981">
    <property type="term" value="F:DNA-binding transcription factor activity, RNA polymerase II-specific"/>
    <property type="evidence" value="ECO:0007669"/>
    <property type="project" value="InterPro"/>
</dbReference>
<feature type="compositionally biased region" description="Polar residues" evidence="4">
    <location>
        <begin position="121"/>
        <end position="137"/>
    </location>
</feature>
<feature type="region of interest" description="Disordered" evidence="4">
    <location>
        <begin position="498"/>
        <end position="517"/>
    </location>
</feature>
<dbReference type="InterPro" id="IPR011004">
    <property type="entry name" value="Trimer_LpxA-like_sf"/>
</dbReference>
<dbReference type="Gene3D" id="4.10.240.10">
    <property type="entry name" value="Zn(2)-C6 fungal-type DNA-binding domain"/>
    <property type="match status" value="1"/>
</dbReference>
<proteinExistence type="inferred from homology"/>
<evidence type="ECO:0000313" key="7">
    <source>
        <dbReference type="Proteomes" id="UP000676310"/>
    </source>
</evidence>
<dbReference type="OrthoDB" id="3687619at2759"/>
<dbReference type="PANTHER" id="PTHR23416">
    <property type="entry name" value="SIALIC ACID SYNTHASE-RELATED"/>
    <property type="match status" value="1"/>
</dbReference>
<feature type="region of interest" description="Disordered" evidence="4">
    <location>
        <begin position="109"/>
        <end position="167"/>
    </location>
</feature>
<dbReference type="GeneID" id="67016778"/>
<dbReference type="SMART" id="SM00066">
    <property type="entry name" value="GAL4"/>
    <property type="match status" value="1"/>
</dbReference>
<dbReference type="InterPro" id="IPR036864">
    <property type="entry name" value="Zn2-C6_fun-type_DNA-bd_sf"/>
</dbReference>
<dbReference type="Gene3D" id="2.160.10.10">
    <property type="entry name" value="Hexapeptide repeat proteins"/>
    <property type="match status" value="1"/>
</dbReference>
<feature type="compositionally biased region" description="Polar residues" evidence="4">
    <location>
        <begin position="210"/>
        <end position="227"/>
    </location>
</feature>
<evidence type="ECO:0000256" key="1">
    <source>
        <dbReference type="ARBA" id="ARBA00007274"/>
    </source>
</evidence>
<dbReference type="Pfam" id="PF00172">
    <property type="entry name" value="Zn_clus"/>
    <property type="match status" value="1"/>
</dbReference>
<dbReference type="CDD" id="cd00067">
    <property type="entry name" value="GAL4"/>
    <property type="match status" value="1"/>
</dbReference>
<keyword evidence="7" id="KW-1185">Reference proteome</keyword>
<dbReference type="InterPro" id="IPR001138">
    <property type="entry name" value="Zn2Cys6_DnaBD"/>
</dbReference>
<dbReference type="InterPro" id="IPR024688">
    <property type="entry name" value="Mac_dom"/>
</dbReference>
<dbReference type="GO" id="GO:0008374">
    <property type="term" value="F:O-acyltransferase activity"/>
    <property type="evidence" value="ECO:0007669"/>
    <property type="project" value="TreeGrafter"/>
</dbReference>
<evidence type="ECO:0000259" key="5">
    <source>
        <dbReference type="PROSITE" id="PS50048"/>
    </source>
</evidence>
<dbReference type="Proteomes" id="UP000676310">
    <property type="component" value="Unassembled WGS sequence"/>
</dbReference>
<dbReference type="AlphaFoldDB" id="A0A8J2N5R1"/>
<dbReference type="SUPFAM" id="SSF57701">
    <property type="entry name" value="Zn2/Cys6 DNA-binding domain"/>
    <property type="match status" value="1"/>
</dbReference>
<feature type="domain" description="Zn(2)-C6 fungal-type" evidence="5">
    <location>
        <begin position="735"/>
        <end position="763"/>
    </location>
</feature>
<comment type="similarity">
    <text evidence="1">Belongs to the transferase hexapeptide repeat family.</text>
</comment>
<dbReference type="EMBL" id="CAJRGZ010000018">
    <property type="protein sequence ID" value="CAG5158218.1"/>
    <property type="molecule type" value="Genomic_DNA"/>
</dbReference>
<dbReference type="GO" id="GO:0016407">
    <property type="term" value="F:acetyltransferase activity"/>
    <property type="evidence" value="ECO:0007669"/>
    <property type="project" value="InterPro"/>
</dbReference>
<evidence type="ECO:0000313" key="6">
    <source>
        <dbReference type="EMBL" id="CAG5158218.1"/>
    </source>
</evidence>
<gene>
    <name evidence="6" type="ORF">ALTATR162_LOCUS5043</name>
</gene>
<sequence>MVSKQTANKRKRTSNTLTRNKRRQATRLAHTNASEPHRDHGPASEIFWAARRILKDNGSCYLVEWEDIDPGTGRPYEPTWEPHDFVTPALEAEWEEIIAARSTVTRHTRSQVQSFEEADNRMQSLSGSPGLVTSGQPPTKRESQCQSVSTAFPQQMHQSQHSSSSLSLESQQSACALEDRNSYTCGVIPARQNNVNQTISTTTTLEETSGSNQRNPATANGSGYTNKDLSATDPAALGLQHSLHAQSSACIEKVDSVGIMQLPSHPDPLGMLHDAGCKESELPENPSQEGLEPLELARRESQRAHACTLEEKGLPPSALLTTRKPLETQEQQEIQDELEILWAMLSAPADEAVHRELELQAEAEVVSYTKTWKEPVLEKAALVLLQGGTVEEQSQALVSSEQSPGRLSKDCLTDEKAVIQHAPAEPDVSDEPTRLLARAERSISSSSEQSESNLQNLKSRADTLPVLAIDRTPIAPSALSSQLGLRLDTKITAGQTFAKPDVNAPAGGNSLPETETGGLPAPPALNWSVRDLEVVPDREVQVRIANSMYTIDGEQTAPITRDSFTLRPQSCGEADHDSAFRRYKNSCHTTNHSISPVIDGVDMSPRDPSMGPSSTLERADQFSDEQPVALRPLPEPSATASCGGSPVYQKKLQNMELAQQHMQPPVDYRRYGQRWTTLSHEPPQGDIQLLQHRDACAMRPTYSNTNWFKSYTCPYCAIRVEPRRNKPVKKRVKTGCGTCRKRKKKCDEAKPECNNCTRTGIICQGYMDKMTLRKNGTSTSLPLLSDPTRMPMDAHQPESRPRGYDLKYILNGEPSLGSSQSIYQDPHASVQSADAVDSDVTSPRFPLSAIPTTAPPKPSLSWHKQAPSLPKTEQQKMLDGEPFMPYSTQLVDDRRQCAAVLHRFNTVDTVSEVGRRMRERYFRVAIEAAWTQPHCGDRLVGGRLGSNAHVATPFHCDYGYNVSIGDNVIIGSNSKLLDSVRIGIGTNTRIDGLRS</sequence>
<accession>A0A8J2N5R1</accession>
<comment type="caution">
    <text evidence="6">The sequence shown here is derived from an EMBL/GenBank/DDBJ whole genome shotgun (WGS) entry which is preliminary data.</text>
</comment>
<dbReference type="PROSITE" id="PS50048">
    <property type="entry name" value="ZN2_CY6_FUNGAL_2"/>
    <property type="match status" value="1"/>
</dbReference>
<feature type="region of interest" description="Disordered" evidence="4">
    <location>
        <begin position="203"/>
        <end position="227"/>
    </location>
</feature>
<feature type="compositionally biased region" description="Low complexity" evidence="4">
    <location>
        <begin position="154"/>
        <end position="167"/>
    </location>
</feature>
<reference evidence="6" key="1">
    <citation type="submission" date="2021-05" db="EMBL/GenBank/DDBJ databases">
        <authorList>
            <person name="Stam R."/>
        </authorList>
    </citation>
    <scope>NUCLEOTIDE SEQUENCE</scope>
    <source>
        <strain evidence="6">CS162</strain>
    </source>
</reference>